<name>A0ABW1DLA6_9DEIO</name>
<evidence type="ECO:0000313" key="1">
    <source>
        <dbReference type="EMBL" id="MFC5849417.1"/>
    </source>
</evidence>
<dbReference type="Proteomes" id="UP001595979">
    <property type="component" value="Unassembled WGS sequence"/>
</dbReference>
<protein>
    <submittedName>
        <fullName evidence="1">Uncharacterized protein</fullName>
    </submittedName>
</protein>
<keyword evidence="2" id="KW-1185">Reference proteome</keyword>
<gene>
    <name evidence="1" type="ORF">ACFPQ6_13980</name>
</gene>
<evidence type="ECO:0000313" key="2">
    <source>
        <dbReference type="Proteomes" id="UP001595979"/>
    </source>
</evidence>
<accession>A0ABW1DLA6</accession>
<dbReference type="RefSeq" id="WP_380050538.1">
    <property type="nucleotide sequence ID" value="NZ_JBHSOH010000020.1"/>
</dbReference>
<sequence>MPEPDQQPLTLTLHPRTRDDVLFWLEDRDSDLVAEVAGPLAATASGPPPITLPTDLWIEVCEGLYGHAREFGGSYARSAEALGRQLTDQIGGYFLYGRWIDDTDCQDDSGDPDARLHGLF</sequence>
<reference evidence="2" key="1">
    <citation type="journal article" date="2019" name="Int. J. Syst. Evol. Microbiol.">
        <title>The Global Catalogue of Microorganisms (GCM) 10K type strain sequencing project: providing services to taxonomists for standard genome sequencing and annotation.</title>
        <authorList>
            <consortium name="The Broad Institute Genomics Platform"/>
            <consortium name="The Broad Institute Genome Sequencing Center for Infectious Disease"/>
            <person name="Wu L."/>
            <person name="Ma J."/>
        </authorList>
    </citation>
    <scope>NUCLEOTIDE SEQUENCE [LARGE SCALE GENOMIC DNA]</scope>
    <source>
        <strain evidence="2">CGMCC 1.15053</strain>
    </source>
</reference>
<proteinExistence type="predicted"/>
<dbReference type="EMBL" id="JBHSOH010000020">
    <property type="protein sequence ID" value="MFC5849417.1"/>
    <property type="molecule type" value="Genomic_DNA"/>
</dbReference>
<comment type="caution">
    <text evidence="1">The sequence shown here is derived from an EMBL/GenBank/DDBJ whole genome shotgun (WGS) entry which is preliminary data.</text>
</comment>
<organism evidence="1 2">
    <name type="scientific">Deinococcus petrolearius</name>
    <dbReference type="NCBI Taxonomy" id="1751295"/>
    <lineage>
        <taxon>Bacteria</taxon>
        <taxon>Thermotogati</taxon>
        <taxon>Deinococcota</taxon>
        <taxon>Deinococci</taxon>
        <taxon>Deinococcales</taxon>
        <taxon>Deinococcaceae</taxon>
        <taxon>Deinococcus</taxon>
    </lineage>
</organism>